<keyword evidence="5 6" id="KW-0472">Membrane</keyword>
<evidence type="ECO:0000256" key="1">
    <source>
        <dbReference type="ARBA" id="ARBA00004651"/>
    </source>
</evidence>
<dbReference type="PANTHER" id="PTHR34187:SF2">
    <property type="entry name" value="DUF202 DOMAIN-CONTAINING PROTEIN"/>
    <property type="match status" value="1"/>
</dbReference>
<dbReference type="RefSeq" id="WP_165775230.1">
    <property type="nucleotide sequence ID" value="NZ_FRFC01000003.1"/>
</dbReference>
<dbReference type="InterPro" id="IPR003807">
    <property type="entry name" value="DUF202"/>
</dbReference>
<dbReference type="InterPro" id="IPR052053">
    <property type="entry name" value="IM_YidH-like"/>
</dbReference>
<sequence>MSAEDRKPDRSTQHLANERTFLAWIRTCIAIMGLGFVVARFSLFLREFSILTKNQTIPPNLPSQSSSTILGMSMIGLGILLIIYALINYLKAQKDIEAGKYLPRHSTMYIASIGLAMFGAIVLVYLILISS</sequence>
<keyword evidence="9" id="KW-1185">Reference proteome</keyword>
<evidence type="ECO:0000256" key="4">
    <source>
        <dbReference type="ARBA" id="ARBA00022989"/>
    </source>
</evidence>
<dbReference type="Proteomes" id="UP000232412">
    <property type="component" value="Unassembled WGS sequence"/>
</dbReference>
<reference evidence="9" key="1">
    <citation type="submission" date="2016-12" db="EMBL/GenBank/DDBJ databases">
        <authorList>
            <person name="Herbold C."/>
        </authorList>
    </citation>
    <scope>NUCLEOTIDE SEQUENCE [LARGE SCALE GENOMIC DNA]</scope>
</reference>
<evidence type="ECO:0000256" key="3">
    <source>
        <dbReference type="ARBA" id="ARBA00022692"/>
    </source>
</evidence>
<dbReference type="OrthoDB" id="11908at2157"/>
<keyword evidence="2" id="KW-1003">Cell membrane</keyword>
<evidence type="ECO:0000313" key="9">
    <source>
        <dbReference type="Proteomes" id="UP000232412"/>
    </source>
</evidence>
<feature type="transmembrane region" description="Helical" evidence="6">
    <location>
        <begin position="65"/>
        <end position="87"/>
    </location>
</feature>
<organism evidence="8 9">
    <name type="scientific">Nitrosotalea sinensis</name>
    <dbReference type="NCBI Taxonomy" id="1499975"/>
    <lineage>
        <taxon>Archaea</taxon>
        <taxon>Nitrososphaerota</taxon>
        <taxon>Nitrososphaeria</taxon>
        <taxon>Nitrosotaleales</taxon>
        <taxon>Nitrosotaleaceae</taxon>
        <taxon>Nitrosotalea</taxon>
    </lineage>
</organism>
<comment type="subcellular location">
    <subcellularLocation>
        <location evidence="1">Cell membrane</location>
        <topology evidence="1">Multi-pass membrane protein</topology>
    </subcellularLocation>
</comment>
<evidence type="ECO:0000256" key="5">
    <source>
        <dbReference type="ARBA" id="ARBA00023136"/>
    </source>
</evidence>
<keyword evidence="3 6" id="KW-0812">Transmembrane</keyword>
<evidence type="ECO:0000259" key="7">
    <source>
        <dbReference type="Pfam" id="PF02656"/>
    </source>
</evidence>
<dbReference type="GO" id="GO:0005886">
    <property type="term" value="C:plasma membrane"/>
    <property type="evidence" value="ECO:0007669"/>
    <property type="project" value="UniProtKB-SubCell"/>
</dbReference>
<evidence type="ECO:0000256" key="6">
    <source>
        <dbReference type="SAM" id="Phobius"/>
    </source>
</evidence>
<evidence type="ECO:0000313" key="8">
    <source>
        <dbReference type="EMBL" id="SHO44715.1"/>
    </source>
</evidence>
<keyword evidence="4 6" id="KW-1133">Transmembrane helix</keyword>
<evidence type="ECO:0000256" key="2">
    <source>
        <dbReference type="ARBA" id="ARBA00022475"/>
    </source>
</evidence>
<feature type="transmembrane region" description="Helical" evidence="6">
    <location>
        <begin position="108"/>
        <end position="128"/>
    </location>
</feature>
<feature type="domain" description="DUF202" evidence="7">
    <location>
        <begin position="13"/>
        <end position="94"/>
    </location>
</feature>
<dbReference type="PANTHER" id="PTHR34187">
    <property type="entry name" value="FGR18P"/>
    <property type="match status" value="1"/>
</dbReference>
<proteinExistence type="predicted"/>
<protein>
    <recommendedName>
        <fullName evidence="7">DUF202 domain-containing protein</fullName>
    </recommendedName>
</protein>
<feature type="transmembrane region" description="Helical" evidence="6">
    <location>
        <begin position="21"/>
        <end position="45"/>
    </location>
</feature>
<dbReference type="AlphaFoldDB" id="A0A2H1EH16"/>
<name>A0A2H1EH16_9ARCH</name>
<accession>A0A2H1EH16</accession>
<dbReference type="EMBL" id="FRFC01000003">
    <property type="protein sequence ID" value="SHO44715.1"/>
    <property type="molecule type" value="Genomic_DNA"/>
</dbReference>
<gene>
    <name evidence="8" type="ORF">NSIN_20416</name>
</gene>
<dbReference type="Pfam" id="PF02656">
    <property type="entry name" value="DUF202"/>
    <property type="match status" value="1"/>
</dbReference>